<feature type="non-terminal residue" evidence="6">
    <location>
        <position position="62"/>
    </location>
</feature>
<dbReference type="Gene3D" id="2.10.25.10">
    <property type="entry name" value="Laminin"/>
    <property type="match status" value="2"/>
</dbReference>
<evidence type="ECO:0000313" key="7">
    <source>
        <dbReference type="Proteomes" id="UP001529510"/>
    </source>
</evidence>
<evidence type="ECO:0000256" key="1">
    <source>
        <dbReference type="ARBA" id="ARBA00022536"/>
    </source>
</evidence>
<dbReference type="PANTHER" id="PTHR11219:SF69">
    <property type="entry name" value="TENEURIN-A"/>
    <property type="match status" value="1"/>
</dbReference>
<organism evidence="6 7">
    <name type="scientific">Cirrhinus mrigala</name>
    <name type="common">Mrigala</name>
    <dbReference type="NCBI Taxonomy" id="683832"/>
    <lineage>
        <taxon>Eukaryota</taxon>
        <taxon>Metazoa</taxon>
        <taxon>Chordata</taxon>
        <taxon>Craniata</taxon>
        <taxon>Vertebrata</taxon>
        <taxon>Euteleostomi</taxon>
        <taxon>Actinopterygii</taxon>
        <taxon>Neopterygii</taxon>
        <taxon>Teleostei</taxon>
        <taxon>Ostariophysi</taxon>
        <taxon>Cypriniformes</taxon>
        <taxon>Cyprinidae</taxon>
        <taxon>Labeoninae</taxon>
        <taxon>Labeonini</taxon>
        <taxon>Cirrhinus</taxon>
    </lineage>
</organism>
<dbReference type="Pfam" id="PF23106">
    <property type="entry name" value="EGF_Teneurin"/>
    <property type="match status" value="1"/>
</dbReference>
<dbReference type="EMBL" id="JAMKFB020000005">
    <property type="protein sequence ID" value="KAL0193499.1"/>
    <property type="molecule type" value="Genomic_DNA"/>
</dbReference>
<reference evidence="6 7" key="1">
    <citation type="submission" date="2024-05" db="EMBL/GenBank/DDBJ databases">
        <title>Genome sequencing and assembly of Indian major carp, Cirrhinus mrigala (Hamilton, 1822).</title>
        <authorList>
            <person name="Mohindra V."/>
            <person name="Chowdhury L.M."/>
            <person name="Lal K."/>
            <person name="Jena J.K."/>
        </authorList>
    </citation>
    <scope>NUCLEOTIDE SEQUENCE [LARGE SCALE GENOMIC DNA]</scope>
    <source>
        <strain evidence="6">CM1030</strain>
        <tissue evidence="6">Blood</tissue>
    </source>
</reference>
<keyword evidence="3" id="KW-1015">Disulfide bond</keyword>
<keyword evidence="1" id="KW-0245">EGF-like domain</keyword>
<keyword evidence="4" id="KW-0325">Glycoprotein</keyword>
<protein>
    <recommendedName>
        <fullName evidence="5">EGF-like domain-containing protein</fullName>
    </recommendedName>
</protein>
<sequence>MCPNNCLDRGYCEDGKCVCFEGYTGEDCSVLTCPANCNDQGQCLNGMCICDLGFTGDDCSES</sequence>
<evidence type="ECO:0000256" key="3">
    <source>
        <dbReference type="ARBA" id="ARBA00023157"/>
    </source>
</evidence>
<dbReference type="InterPro" id="IPR041161">
    <property type="entry name" value="EGF_Tenascin"/>
</dbReference>
<dbReference type="AlphaFoldDB" id="A0ABD0R4Q5"/>
<dbReference type="PROSITE" id="PS01186">
    <property type="entry name" value="EGF_2"/>
    <property type="match status" value="1"/>
</dbReference>
<evidence type="ECO:0000256" key="2">
    <source>
        <dbReference type="ARBA" id="ARBA00022737"/>
    </source>
</evidence>
<feature type="domain" description="EGF-like" evidence="5">
    <location>
        <begin position="48"/>
        <end position="59"/>
    </location>
</feature>
<dbReference type="SUPFAM" id="SSF57196">
    <property type="entry name" value="EGF/Laminin"/>
    <property type="match status" value="1"/>
</dbReference>
<accession>A0ABD0R4Q5</accession>
<keyword evidence="2" id="KW-0677">Repeat</keyword>
<name>A0ABD0R4Q5_CIRMR</name>
<dbReference type="PANTHER" id="PTHR11219">
    <property type="entry name" value="TENEURIN AND N-ACETYLGLUCOSAMINE-1-PHOSPHODIESTER ALPHA-N-ACETYLGLUCOSAMINIDASE"/>
    <property type="match status" value="1"/>
</dbReference>
<dbReference type="Proteomes" id="UP001529510">
    <property type="component" value="Unassembled WGS sequence"/>
</dbReference>
<dbReference type="Pfam" id="PF18720">
    <property type="entry name" value="EGF_Tenascin"/>
    <property type="match status" value="1"/>
</dbReference>
<dbReference type="InterPro" id="IPR051216">
    <property type="entry name" value="Teneurin"/>
</dbReference>
<gene>
    <name evidence="6" type="ORF">M9458_011795</name>
</gene>
<comment type="caution">
    <text evidence="6">The sequence shown here is derived from an EMBL/GenBank/DDBJ whole genome shotgun (WGS) entry which is preliminary data.</text>
</comment>
<proteinExistence type="predicted"/>
<keyword evidence="7" id="KW-1185">Reference proteome</keyword>
<evidence type="ECO:0000259" key="5">
    <source>
        <dbReference type="PROSITE" id="PS01186"/>
    </source>
</evidence>
<dbReference type="InterPro" id="IPR000742">
    <property type="entry name" value="EGF"/>
</dbReference>
<dbReference type="FunFam" id="2.10.25.10:FF:000001">
    <property type="entry name" value="Tenascin C"/>
    <property type="match status" value="2"/>
</dbReference>
<evidence type="ECO:0000313" key="6">
    <source>
        <dbReference type="EMBL" id="KAL0193499.1"/>
    </source>
</evidence>
<evidence type="ECO:0000256" key="4">
    <source>
        <dbReference type="ARBA" id="ARBA00023180"/>
    </source>
</evidence>